<gene>
    <name evidence="4" type="ORF">CYME_CMT302C</name>
</gene>
<evidence type="ECO:0000256" key="3">
    <source>
        <dbReference type="SAM" id="Phobius"/>
    </source>
</evidence>
<dbReference type="Proteomes" id="UP000007014">
    <property type="component" value="Chromosome 20"/>
</dbReference>
<comment type="similarity">
    <text evidence="1">Belongs to the FAM98 family.</text>
</comment>
<keyword evidence="3" id="KW-0812">Transmembrane</keyword>
<evidence type="ECO:0000256" key="1">
    <source>
        <dbReference type="ARBA" id="ARBA00007218"/>
    </source>
</evidence>
<keyword evidence="3" id="KW-1133">Transmembrane helix</keyword>
<dbReference type="KEGG" id="cme:CYME_CMT302C"/>
<dbReference type="EMBL" id="AP006502">
    <property type="protein sequence ID" value="BAM83271.1"/>
    <property type="molecule type" value="Genomic_DNA"/>
</dbReference>
<proteinExistence type="inferred from homology"/>
<dbReference type="HOGENOM" id="CLU_786105_0_0_1"/>
<keyword evidence="3" id="KW-0472">Membrane</keyword>
<dbReference type="InterPro" id="IPR018797">
    <property type="entry name" value="FAM98"/>
</dbReference>
<sequence length="353" mass="39850">MEAQQERYGLESLLWALSTSAFFPVIFSGTAFANASEWPWLLPATEWTVTLHRTRTLLGALLNRDLTNTSAKALTDILLTLVKTIYLLQRKRVRMRSLDDALTDSTEASRLELHNTGDLEVVQSQRRLFHALGLPAPSAVPDATALREMGLAVPEDELEGASLRKMLFLEAVRRLRLLRHQHPSILSAQRMLASHAHLASVEALDAERLQTLFDDLFTEYTARRALLLERFELTLEVFLAAKRSSALTLWCQLITQRFRETVQPYFHIYDVRAIRTDTEQNRSILPRSAPGVRAAPIKHLRIGEMPDRGGRVTGATALVAGLSALGTSSNGQKREQKSERSPKKRERAERRRP</sequence>
<protein>
    <submittedName>
        <fullName evidence="4">Uncharacterized protein</fullName>
    </submittedName>
</protein>
<dbReference type="GeneID" id="16998027"/>
<evidence type="ECO:0000313" key="4">
    <source>
        <dbReference type="EMBL" id="BAM83271.1"/>
    </source>
</evidence>
<reference evidence="4 5" key="2">
    <citation type="journal article" date="2007" name="BMC Biol.">
        <title>A 100%-complete sequence reveals unusually simple genomic features in the hot-spring red alga Cyanidioschyzon merolae.</title>
        <authorList>
            <person name="Nozaki H."/>
            <person name="Takano H."/>
            <person name="Misumi O."/>
            <person name="Terasawa K."/>
            <person name="Matsuzaki M."/>
            <person name="Maruyama S."/>
            <person name="Nishida K."/>
            <person name="Yagisawa F."/>
            <person name="Yoshida Y."/>
            <person name="Fujiwara T."/>
            <person name="Takio S."/>
            <person name="Tamura K."/>
            <person name="Chung S.J."/>
            <person name="Nakamura S."/>
            <person name="Kuroiwa H."/>
            <person name="Tanaka K."/>
            <person name="Sato N."/>
            <person name="Kuroiwa T."/>
        </authorList>
    </citation>
    <scope>NUCLEOTIDE SEQUENCE [LARGE SCALE GENOMIC DNA]</scope>
    <source>
        <strain evidence="4 5">10D</strain>
    </source>
</reference>
<feature type="region of interest" description="Disordered" evidence="2">
    <location>
        <begin position="323"/>
        <end position="353"/>
    </location>
</feature>
<dbReference type="RefSeq" id="XP_005539307.1">
    <property type="nucleotide sequence ID" value="XM_005539250.1"/>
</dbReference>
<dbReference type="Pfam" id="PF10239">
    <property type="entry name" value="DUF2465"/>
    <property type="match status" value="1"/>
</dbReference>
<dbReference type="Gramene" id="CMT302CT">
    <property type="protein sequence ID" value="CMT302CT"/>
    <property type="gene ID" value="CMT302C"/>
</dbReference>
<dbReference type="AlphaFoldDB" id="M1UXP7"/>
<keyword evidence="5" id="KW-1185">Reference proteome</keyword>
<organism evidence="4 5">
    <name type="scientific">Cyanidioschyzon merolae (strain NIES-3377 / 10D)</name>
    <name type="common">Unicellular red alga</name>
    <dbReference type="NCBI Taxonomy" id="280699"/>
    <lineage>
        <taxon>Eukaryota</taxon>
        <taxon>Rhodophyta</taxon>
        <taxon>Bangiophyceae</taxon>
        <taxon>Cyanidiales</taxon>
        <taxon>Cyanidiaceae</taxon>
        <taxon>Cyanidioschyzon</taxon>
    </lineage>
</organism>
<accession>M1UXP7</accession>
<reference evidence="4 5" key="1">
    <citation type="journal article" date="2004" name="Nature">
        <title>Genome sequence of the ultrasmall unicellular red alga Cyanidioschyzon merolae 10D.</title>
        <authorList>
            <person name="Matsuzaki M."/>
            <person name="Misumi O."/>
            <person name="Shin-i T."/>
            <person name="Maruyama S."/>
            <person name="Takahara M."/>
            <person name="Miyagishima S."/>
            <person name="Mori T."/>
            <person name="Nishida K."/>
            <person name="Yagisawa F."/>
            <person name="Nishida K."/>
            <person name="Yoshida Y."/>
            <person name="Nishimura Y."/>
            <person name="Nakao S."/>
            <person name="Kobayashi T."/>
            <person name="Momoyama Y."/>
            <person name="Higashiyama T."/>
            <person name="Minoda A."/>
            <person name="Sano M."/>
            <person name="Nomoto H."/>
            <person name="Oishi K."/>
            <person name="Hayashi H."/>
            <person name="Ohta F."/>
            <person name="Nishizaka S."/>
            <person name="Haga S."/>
            <person name="Miura S."/>
            <person name="Morishita T."/>
            <person name="Kabeya Y."/>
            <person name="Terasawa K."/>
            <person name="Suzuki Y."/>
            <person name="Ishii Y."/>
            <person name="Asakawa S."/>
            <person name="Takano H."/>
            <person name="Ohta N."/>
            <person name="Kuroiwa H."/>
            <person name="Tanaka K."/>
            <person name="Shimizu N."/>
            <person name="Sugano S."/>
            <person name="Sato N."/>
            <person name="Nozaki H."/>
            <person name="Ogasawara N."/>
            <person name="Kohara Y."/>
            <person name="Kuroiwa T."/>
        </authorList>
    </citation>
    <scope>NUCLEOTIDE SEQUENCE [LARGE SCALE GENOMIC DNA]</scope>
    <source>
        <strain evidence="4 5">10D</strain>
    </source>
</reference>
<evidence type="ECO:0000256" key="2">
    <source>
        <dbReference type="SAM" id="MobiDB-lite"/>
    </source>
</evidence>
<name>M1UXP7_CYAM1</name>
<feature type="transmembrane region" description="Helical" evidence="3">
    <location>
        <begin position="12"/>
        <end position="33"/>
    </location>
</feature>
<evidence type="ECO:0000313" key="5">
    <source>
        <dbReference type="Proteomes" id="UP000007014"/>
    </source>
</evidence>
<dbReference type="OrthoDB" id="512356at2759"/>
<feature type="compositionally biased region" description="Basic and acidic residues" evidence="2">
    <location>
        <begin position="332"/>
        <end position="353"/>
    </location>
</feature>